<organism evidence="2 3">
    <name type="scientific">Podospora didyma</name>
    <dbReference type="NCBI Taxonomy" id="330526"/>
    <lineage>
        <taxon>Eukaryota</taxon>
        <taxon>Fungi</taxon>
        <taxon>Dikarya</taxon>
        <taxon>Ascomycota</taxon>
        <taxon>Pezizomycotina</taxon>
        <taxon>Sordariomycetes</taxon>
        <taxon>Sordariomycetidae</taxon>
        <taxon>Sordariales</taxon>
        <taxon>Podosporaceae</taxon>
        <taxon>Podospora</taxon>
    </lineage>
</organism>
<reference evidence="2" key="2">
    <citation type="submission" date="2023-06" db="EMBL/GenBank/DDBJ databases">
        <authorList>
            <consortium name="Lawrence Berkeley National Laboratory"/>
            <person name="Haridas S."/>
            <person name="Hensen N."/>
            <person name="Bonometti L."/>
            <person name="Westerberg I."/>
            <person name="Brannstrom I.O."/>
            <person name="Guillou S."/>
            <person name="Cros-Aarteil S."/>
            <person name="Calhoun S."/>
            <person name="Kuo A."/>
            <person name="Mondo S."/>
            <person name="Pangilinan J."/>
            <person name="Riley R."/>
            <person name="LaButti K."/>
            <person name="Andreopoulos B."/>
            <person name="Lipzen A."/>
            <person name="Chen C."/>
            <person name="Yanf M."/>
            <person name="Daum C."/>
            <person name="Ng V."/>
            <person name="Clum A."/>
            <person name="Steindorff A."/>
            <person name="Ohm R."/>
            <person name="Martin F."/>
            <person name="Silar P."/>
            <person name="Natvig D."/>
            <person name="Lalanne C."/>
            <person name="Gautier V."/>
            <person name="Ament-velasquez S.L."/>
            <person name="Kruys A."/>
            <person name="Hutchinson M.I."/>
            <person name="Powell A.J."/>
            <person name="Barry K."/>
            <person name="Miller A.N."/>
            <person name="Grigoriev I.V."/>
            <person name="Debuchy R."/>
            <person name="Gladieux P."/>
            <person name="Thoren M.H."/>
            <person name="Johannesson H."/>
        </authorList>
    </citation>
    <scope>NUCLEOTIDE SEQUENCE</scope>
    <source>
        <strain evidence="2">CBS 232.78</strain>
    </source>
</reference>
<proteinExistence type="predicted"/>
<reference evidence="2" key="1">
    <citation type="journal article" date="2023" name="Mol. Phylogenet. Evol.">
        <title>Genome-scale phylogeny and comparative genomics of the fungal order Sordariales.</title>
        <authorList>
            <person name="Hensen N."/>
            <person name="Bonometti L."/>
            <person name="Westerberg I."/>
            <person name="Brannstrom I.O."/>
            <person name="Guillou S."/>
            <person name="Cros-Aarteil S."/>
            <person name="Calhoun S."/>
            <person name="Haridas S."/>
            <person name="Kuo A."/>
            <person name="Mondo S."/>
            <person name="Pangilinan J."/>
            <person name="Riley R."/>
            <person name="LaButti K."/>
            <person name="Andreopoulos B."/>
            <person name="Lipzen A."/>
            <person name="Chen C."/>
            <person name="Yan M."/>
            <person name="Daum C."/>
            <person name="Ng V."/>
            <person name="Clum A."/>
            <person name="Steindorff A."/>
            <person name="Ohm R.A."/>
            <person name="Martin F."/>
            <person name="Silar P."/>
            <person name="Natvig D.O."/>
            <person name="Lalanne C."/>
            <person name="Gautier V."/>
            <person name="Ament-Velasquez S.L."/>
            <person name="Kruys A."/>
            <person name="Hutchinson M.I."/>
            <person name="Powell A.J."/>
            <person name="Barry K."/>
            <person name="Miller A.N."/>
            <person name="Grigoriev I.V."/>
            <person name="Debuchy R."/>
            <person name="Gladieux P."/>
            <person name="Hiltunen Thoren M."/>
            <person name="Johannesson H."/>
        </authorList>
    </citation>
    <scope>NUCLEOTIDE SEQUENCE</scope>
    <source>
        <strain evidence="2">CBS 232.78</strain>
    </source>
</reference>
<evidence type="ECO:0000256" key="1">
    <source>
        <dbReference type="SAM" id="SignalP"/>
    </source>
</evidence>
<name>A0AAE0U3R2_9PEZI</name>
<accession>A0AAE0U3R2</accession>
<gene>
    <name evidence="2" type="ORF">B0H63DRAFT_519135</name>
</gene>
<evidence type="ECO:0000313" key="2">
    <source>
        <dbReference type="EMBL" id="KAK3389903.1"/>
    </source>
</evidence>
<protein>
    <submittedName>
        <fullName evidence="2">Uncharacterized protein</fullName>
    </submittedName>
</protein>
<dbReference type="Proteomes" id="UP001285441">
    <property type="component" value="Unassembled WGS sequence"/>
</dbReference>
<keyword evidence="3" id="KW-1185">Reference proteome</keyword>
<feature type="signal peptide" evidence="1">
    <location>
        <begin position="1"/>
        <end position="23"/>
    </location>
</feature>
<comment type="caution">
    <text evidence="2">The sequence shown here is derived from an EMBL/GenBank/DDBJ whole genome shotgun (WGS) entry which is preliminary data.</text>
</comment>
<sequence>MNTVLGFVVSSLALQALLPGSQAILQVRPGHLIDHRLKAAGQFIVVIRHAAEEKFFCGSSSVTWALCPGEGQGYRPLSTLTAPCGPSTHSSDTPVIAPDIVSHALETMFFDADIGAGIIDYRRKGLI</sequence>
<feature type="chain" id="PRO_5042135949" evidence="1">
    <location>
        <begin position="24"/>
        <end position="127"/>
    </location>
</feature>
<dbReference type="EMBL" id="JAULSW010000002">
    <property type="protein sequence ID" value="KAK3389903.1"/>
    <property type="molecule type" value="Genomic_DNA"/>
</dbReference>
<keyword evidence="1" id="KW-0732">Signal</keyword>
<dbReference type="AlphaFoldDB" id="A0AAE0U3R2"/>
<evidence type="ECO:0000313" key="3">
    <source>
        <dbReference type="Proteomes" id="UP001285441"/>
    </source>
</evidence>